<dbReference type="InterPro" id="IPR031314">
    <property type="entry name" value="DNK_dom"/>
</dbReference>
<keyword evidence="2" id="KW-0418">Kinase</keyword>
<dbReference type="EMBL" id="CP065425">
    <property type="protein sequence ID" value="QQZ09466.1"/>
    <property type="molecule type" value="Genomic_DNA"/>
</dbReference>
<dbReference type="Gene3D" id="3.40.50.300">
    <property type="entry name" value="P-loop containing nucleotide triphosphate hydrolases"/>
    <property type="match status" value="1"/>
</dbReference>
<dbReference type="InterPro" id="IPR027417">
    <property type="entry name" value="P-loop_NTPase"/>
</dbReference>
<dbReference type="PANTHER" id="PTHR10513">
    <property type="entry name" value="DEOXYNUCLEOSIDE KINASE"/>
    <property type="match status" value="1"/>
</dbReference>
<organism evidence="2 3">
    <name type="scientific">Heyndrickxia vini</name>
    <dbReference type="NCBI Taxonomy" id="1476025"/>
    <lineage>
        <taxon>Bacteria</taxon>
        <taxon>Bacillati</taxon>
        <taxon>Bacillota</taxon>
        <taxon>Bacilli</taxon>
        <taxon>Bacillales</taxon>
        <taxon>Bacillaceae</taxon>
        <taxon>Heyndrickxia</taxon>
    </lineage>
</organism>
<proteinExistence type="predicted"/>
<dbReference type="CDD" id="cd01673">
    <property type="entry name" value="dNK"/>
    <property type="match status" value="1"/>
</dbReference>
<evidence type="ECO:0000313" key="2">
    <source>
        <dbReference type="EMBL" id="QQZ09466.1"/>
    </source>
</evidence>
<name>A0ABX7E158_9BACI</name>
<keyword evidence="2" id="KW-0808">Transferase</keyword>
<keyword evidence="3" id="KW-1185">Reference proteome</keyword>
<feature type="domain" description="Deoxynucleoside kinase" evidence="1">
    <location>
        <begin position="7"/>
        <end position="205"/>
    </location>
</feature>
<gene>
    <name evidence="2" type="ORF">I5776_00105</name>
</gene>
<dbReference type="InterPro" id="IPR050566">
    <property type="entry name" value="Deoxyribonucleoside_kinase"/>
</dbReference>
<dbReference type="Proteomes" id="UP000595691">
    <property type="component" value="Chromosome"/>
</dbReference>
<protein>
    <submittedName>
        <fullName evidence="2">Deoxynucleoside kinase</fullName>
    </submittedName>
</protein>
<dbReference type="PANTHER" id="PTHR10513:SF46">
    <property type="entry name" value="DEOXYGUANOSINE KINASE"/>
    <property type="match status" value="1"/>
</dbReference>
<dbReference type="RefSeq" id="WP_202778473.1">
    <property type="nucleotide sequence ID" value="NZ_CP065425.1"/>
</dbReference>
<evidence type="ECO:0000259" key="1">
    <source>
        <dbReference type="Pfam" id="PF01712"/>
    </source>
</evidence>
<dbReference type="SUPFAM" id="SSF52540">
    <property type="entry name" value="P-loop containing nucleoside triphosphate hydrolases"/>
    <property type="match status" value="1"/>
</dbReference>
<reference evidence="2 3" key="1">
    <citation type="submission" date="2020-11" db="EMBL/GenBank/DDBJ databases">
        <title>Taxonomic evaluation of the Bacillus sporothermodurans group of bacteria based on whole genome sequences.</title>
        <authorList>
            <person name="Fiedler G."/>
            <person name="Herbstmann A.-D."/>
            <person name="Doll E."/>
            <person name="Wenning M."/>
            <person name="Brinks E."/>
            <person name="Kabisch J."/>
            <person name="Breitenwieser F."/>
            <person name="Lappann M."/>
            <person name="Boehnlein C."/>
            <person name="Franz C."/>
        </authorList>
    </citation>
    <scope>NUCLEOTIDE SEQUENCE [LARGE SCALE GENOMIC DNA]</scope>
    <source>
        <strain evidence="2 3">JCM 19841</strain>
    </source>
</reference>
<dbReference type="GO" id="GO:0016301">
    <property type="term" value="F:kinase activity"/>
    <property type="evidence" value="ECO:0007669"/>
    <property type="project" value="UniProtKB-KW"/>
</dbReference>
<dbReference type="PIRSF" id="PIRSF000705">
    <property type="entry name" value="DNK"/>
    <property type="match status" value="1"/>
</dbReference>
<dbReference type="InterPro" id="IPR002624">
    <property type="entry name" value="DCK/DGK"/>
</dbReference>
<evidence type="ECO:0000313" key="3">
    <source>
        <dbReference type="Proteomes" id="UP000595691"/>
    </source>
</evidence>
<dbReference type="Pfam" id="PF01712">
    <property type="entry name" value="dNK"/>
    <property type="match status" value="1"/>
</dbReference>
<accession>A0ABX7E158</accession>
<sequence length="217" mass="25790">MENLPFITVEGPIGIGKTSLAKAISEHFHYHLLKEIVDENPFLEKFYQNIEEWSFQLEMFFLCNRYKQLEDIKNTYLNVNQPVVADYHIFKNLIFAKRTLKEEQYFKYLKIFNILTDGMPQPNIVIYIHASLDTVMKRIKMRGRDFEKNISPDYIKQLSFDYKRFMEDFIQTHPDIPVLQINGDELDFVKNSYDLNYIIEKITLLLQKGVKINGTSK</sequence>